<dbReference type="Proteomes" id="UP001595886">
    <property type="component" value="Unassembled WGS sequence"/>
</dbReference>
<keyword evidence="5" id="KW-0697">Rotamase</keyword>
<evidence type="ECO:0000256" key="1">
    <source>
        <dbReference type="ARBA" id="ARBA00000971"/>
    </source>
</evidence>
<dbReference type="InterPro" id="IPR027304">
    <property type="entry name" value="Trigger_fact/SurA_dom_sf"/>
</dbReference>
<evidence type="ECO:0000256" key="3">
    <source>
        <dbReference type="ARBA" id="ARBA00013194"/>
    </source>
</evidence>
<feature type="domain" description="PpiC" evidence="9">
    <location>
        <begin position="128"/>
        <end position="247"/>
    </location>
</feature>
<dbReference type="InterPro" id="IPR000297">
    <property type="entry name" value="PPIase_PpiC"/>
</dbReference>
<keyword evidence="6 10" id="KW-0413">Isomerase</keyword>
<evidence type="ECO:0000256" key="8">
    <source>
        <dbReference type="SAM" id="SignalP"/>
    </source>
</evidence>
<dbReference type="PANTHER" id="PTHR47245:SF1">
    <property type="entry name" value="FOLDASE PROTEIN PRSA"/>
    <property type="match status" value="1"/>
</dbReference>
<dbReference type="SUPFAM" id="SSF54534">
    <property type="entry name" value="FKBP-like"/>
    <property type="match status" value="1"/>
</dbReference>
<name>A0ABV9QXZ5_9GAMM</name>
<feature type="chain" id="PRO_5046242078" description="peptidylprolyl isomerase" evidence="8">
    <location>
        <begin position="24"/>
        <end position="317"/>
    </location>
</feature>
<evidence type="ECO:0000256" key="5">
    <source>
        <dbReference type="ARBA" id="ARBA00023110"/>
    </source>
</evidence>
<proteinExistence type="inferred from homology"/>
<keyword evidence="4 8" id="KW-0732">Signal</keyword>
<dbReference type="InterPro" id="IPR050245">
    <property type="entry name" value="PrsA_foldase"/>
</dbReference>
<dbReference type="EMBL" id="JBHSHD010000010">
    <property type="protein sequence ID" value="MFC4821504.1"/>
    <property type="molecule type" value="Genomic_DNA"/>
</dbReference>
<protein>
    <recommendedName>
        <fullName evidence="3">peptidylprolyl isomerase</fullName>
        <ecNumber evidence="3">5.2.1.8</ecNumber>
    </recommendedName>
</protein>
<dbReference type="EC" id="5.2.1.8" evidence="3"/>
<evidence type="ECO:0000313" key="11">
    <source>
        <dbReference type="Proteomes" id="UP001595886"/>
    </source>
</evidence>
<dbReference type="RefSeq" id="WP_380021781.1">
    <property type="nucleotide sequence ID" value="NZ_JBHSHD010000010.1"/>
</dbReference>
<dbReference type="PROSITE" id="PS51257">
    <property type="entry name" value="PROKAR_LIPOPROTEIN"/>
    <property type="match status" value="1"/>
</dbReference>
<dbReference type="Gene3D" id="3.10.50.40">
    <property type="match status" value="1"/>
</dbReference>
<dbReference type="PANTHER" id="PTHR47245">
    <property type="entry name" value="PEPTIDYLPROLYL ISOMERASE"/>
    <property type="match status" value="1"/>
</dbReference>
<comment type="similarity">
    <text evidence="2">Belongs to the PpiC/parvulin rotamase family.</text>
</comment>
<feature type="region of interest" description="Disordered" evidence="7">
    <location>
        <begin position="269"/>
        <end position="317"/>
    </location>
</feature>
<reference evidence="11" key="1">
    <citation type="journal article" date="2019" name="Int. J. Syst. Evol. Microbiol.">
        <title>The Global Catalogue of Microorganisms (GCM) 10K type strain sequencing project: providing services to taxonomists for standard genome sequencing and annotation.</title>
        <authorList>
            <consortium name="The Broad Institute Genomics Platform"/>
            <consortium name="The Broad Institute Genome Sequencing Center for Infectious Disease"/>
            <person name="Wu L."/>
            <person name="Ma J."/>
        </authorList>
    </citation>
    <scope>NUCLEOTIDE SEQUENCE [LARGE SCALE GENOMIC DNA]</scope>
    <source>
        <strain evidence="11">CCUG 30340</strain>
    </source>
</reference>
<gene>
    <name evidence="10" type="ORF">ACFO6Q_14315</name>
</gene>
<evidence type="ECO:0000256" key="4">
    <source>
        <dbReference type="ARBA" id="ARBA00022729"/>
    </source>
</evidence>
<evidence type="ECO:0000256" key="2">
    <source>
        <dbReference type="ARBA" id="ARBA00007656"/>
    </source>
</evidence>
<evidence type="ECO:0000256" key="6">
    <source>
        <dbReference type="ARBA" id="ARBA00023235"/>
    </source>
</evidence>
<feature type="signal peptide" evidence="8">
    <location>
        <begin position="1"/>
        <end position="23"/>
    </location>
</feature>
<dbReference type="InterPro" id="IPR046357">
    <property type="entry name" value="PPIase_dom_sf"/>
</dbReference>
<dbReference type="Pfam" id="PF13145">
    <property type="entry name" value="Rotamase_2"/>
    <property type="match status" value="1"/>
</dbReference>
<dbReference type="GO" id="GO:0016853">
    <property type="term" value="F:isomerase activity"/>
    <property type="evidence" value="ECO:0007669"/>
    <property type="project" value="UniProtKB-KW"/>
</dbReference>
<evidence type="ECO:0000313" key="10">
    <source>
        <dbReference type="EMBL" id="MFC4821504.1"/>
    </source>
</evidence>
<accession>A0ABV9QXZ5</accession>
<evidence type="ECO:0000259" key="9">
    <source>
        <dbReference type="Pfam" id="PF13145"/>
    </source>
</evidence>
<sequence>MKSPDAATSIRLSLTALALAVLAGCSGGQGGGATSSAAPAGPVVVTVNGEAVPQKLLDAFAIARGLDLSNPQQRERALKQLTDFVLLEQLAKKEGYANDADFAALVELGRLQAASSATMRQLQKSIAVDDAAIRTEYDQQVAKGAGMAYDFSQMIYADQAAAQKAAAAIAAKPFDATLDGYRKDARSARNFNRARSTQMAPPLATALAALKPGETTKTPVQLPQGWAVLHLTAASEAPQPAFEQVKEGIRRTLTKRAGDERIAQLREGAKIVLADPPPPADPAATKPAGARPMPMRPAQPAAQGAATPPAPPPGAKD</sequence>
<comment type="catalytic activity">
    <reaction evidence="1">
        <text>[protein]-peptidylproline (omega=180) = [protein]-peptidylproline (omega=0)</text>
        <dbReference type="Rhea" id="RHEA:16237"/>
        <dbReference type="Rhea" id="RHEA-COMP:10747"/>
        <dbReference type="Rhea" id="RHEA-COMP:10748"/>
        <dbReference type="ChEBI" id="CHEBI:83833"/>
        <dbReference type="ChEBI" id="CHEBI:83834"/>
        <dbReference type="EC" id="5.2.1.8"/>
    </reaction>
</comment>
<dbReference type="SUPFAM" id="SSF109998">
    <property type="entry name" value="Triger factor/SurA peptide-binding domain-like"/>
    <property type="match status" value="1"/>
</dbReference>
<organism evidence="10 11">
    <name type="scientific">Dokdonella ginsengisoli</name>
    <dbReference type="NCBI Taxonomy" id="363846"/>
    <lineage>
        <taxon>Bacteria</taxon>
        <taxon>Pseudomonadati</taxon>
        <taxon>Pseudomonadota</taxon>
        <taxon>Gammaproteobacteria</taxon>
        <taxon>Lysobacterales</taxon>
        <taxon>Rhodanobacteraceae</taxon>
        <taxon>Dokdonella</taxon>
    </lineage>
</organism>
<evidence type="ECO:0000256" key="7">
    <source>
        <dbReference type="SAM" id="MobiDB-lite"/>
    </source>
</evidence>
<comment type="caution">
    <text evidence="10">The sequence shown here is derived from an EMBL/GenBank/DDBJ whole genome shotgun (WGS) entry which is preliminary data.</text>
</comment>
<keyword evidence="11" id="KW-1185">Reference proteome</keyword>
<feature type="compositionally biased region" description="Pro residues" evidence="7">
    <location>
        <begin position="308"/>
        <end position="317"/>
    </location>
</feature>
<feature type="compositionally biased region" description="Low complexity" evidence="7">
    <location>
        <begin position="282"/>
        <end position="307"/>
    </location>
</feature>